<reference evidence="2" key="1">
    <citation type="submission" date="2016-07" db="EMBL/GenBank/DDBJ databases">
        <title>De novo transcriptome assembly of four accessions of the metal hyperaccumulator plant Noccaea caerulescens.</title>
        <authorList>
            <person name="Blande D."/>
            <person name="Halimaa P."/>
            <person name="Tervahauta A.I."/>
            <person name="Aarts M.G."/>
            <person name="Karenlampi S.O."/>
        </authorList>
    </citation>
    <scope>NUCLEOTIDE SEQUENCE</scope>
</reference>
<dbReference type="EMBL" id="GEVK01012976">
    <property type="protein sequence ID" value="JAU39856.1"/>
    <property type="molecule type" value="Transcribed_RNA"/>
</dbReference>
<dbReference type="Pfam" id="PF00078">
    <property type="entry name" value="RVT_1"/>
    <property type="match status" value="1"/>
</dbReference>
<dbReference type="SUPFAM" id="SSF56219">
    <property type="entry name" value="DNase I-like"/>
    <property type="match status" value="1"/>
</dbReference>
<gene>
    <name evidence="2" type="ORF">LC_TR2694_c16_g1_i1_g.10702</name>
</gene>
<dbReference type="InterPro" id="IPR005135">
    <property type="entry name" value="Endo/exonuclease/phosphatase"/>
</dbReference>
<dbReference type="InterPro" id="IPR000477">
    <property type="entry name" value="RT_dom"/>
</dbReference>
<feature type="domain" description="Reverse transcriptase" evidence="1">
    <location>
        <begin position="475"/>
        <end position="757"/>
    </location>
</feature>
<accession>A0A1J3FBI3</accession>
<dbReference type="Pfam" id="PF03372">
    <property type="entry name" value="Exo_endo_phos"/>
    <property type="match status" value="1"/>
</dbReference>
<dbReference type="Gene3D" id="3.60.10.10">
    <property type="entry name" value="Endonuclease/exonuclease/phosphatase"/>
    <property type="match status" value="1"/>
</dbReference>
<dbReference type="CDD" id="cd01650">
    <property type="entry name" value="RT_nLTR_like"/>
    <property type="match status" value="1"/>
</dbReference>
<dbReference type="PANTHER" id="PTHR33116:SF86">
    <property type="entry name" value="REVERSE TRANSCRIPTASE DOMAIN-CONTAINING PROTEIN"/>
    <property type="match status" value="1"/>
</dbReference>
<dbReference type="SUPFAM" id="SSF56672">
    <property type="entry name" value="DNA/RNA polymerases"/>
    <property type="match status" value="1"/>
</dbReference>
<dbReference type="InterPro" id="IPR043502">
    <property type="entry name" value="DNA/RNA_pol_sf"/>
</dbReference>
<protein>
    <recommendedName>
        <fullName evidence="1">Reverse transcriptase domain-containing protein</fullName>
    </recommendedName>
</protein>
<evidence type="ECO:0000313" key="2">
    <source>
        <dbReference type="EMBL" id="JAU39856.1"/>
    </source>
</evidence>
<dbReference type="GO" id="GO:0003824">
    <property type="term" value="F:catalytic activity"/>
    <property type="evidence" value="ECO:0007669"/>
    <property type="project" value="InterPro"/>
</dbReference>
<organism evidence="2">
    <name type="scientific">Noccaea caerulescens</name>
    <name type="common">Alpine penny-cress</name>
    <name type="synonym">Thlaspi caerulescens</name>
    <dbReference type="NCBI Taxonomy" id="107243"/>
    <lineage>
        <taxon>Eukaryota</taxon>
        <taxon>Viridiplantae</taxon>
        <taxon>Streptophyta</taxon>
        <taxon>Embryophyta</taxon>
        <taxon>Tracheophyta</taxon>
        <taxon>Spermatophyta</taxon>
        <taxon>Magnoliopsida</taxon>
        <taxon>eudicotyledons</taxon>
        <taxon>Gunneridae</taxon>
        <taxon>Pentapetalae</taxon>
        <taxon>rosids</taxon>
        <taxon>malvids</taxon>
        <taxon>Brassicales</taxon>
        <taxon>Brassicaceae</taxon>
        <taxon>Coluteocarpeae</taxon>
        <taxon>Noccaea</taxon>
    </lineage>
</organism>
<dbReference type="AlphaFoldDB" id="A0A1J3FBI3"/>
<evidence type="ECO:0000259" key="1">
    <source>
        <dbReference type="PROSITE" id="PS50878"/>
    </source>
</evidence>
<proteinExistence type="predicted"/>
<dbReference type="PROSITE" id="PS50878">
    <property type="entry name" value="RT_POL"/>
    <property type="match status" value="1"/>
</dbReference>
<dbReference type="PANTHER" id="PTHR33116">
    <property type="entry name" value="REVERSE TRANSCRIPTASE ZINC-BINDING DOMAIN-CONTAINING PROTEIN-RELATED-RELATED"/>
    <property type="match status" value="1"/>
</dbReference>
<dbReference type="InterPro" id="IPR036691">
    <property type="entry name" value="Endo/exonu/phosph_ase_sf"/>
</dbReference>
<sequence length="872" mass="100006">MSLVSWNCQGVGRPHELTIPRLKELRKKHFPEVLFLMETMNCRNVLVDLQEWLGYKRVFTVEPLGTSGGLALFVKNGVDIEILLANKNLLDLRVHYGAVSLFMTCVYGAPEKKNRDAVWEMLSRIGVNRLESWCMVGDFNEITHNGEKLGGPRRSVNSFQTFIDMLSACRMSELVSQGKGFTWGGMRGSHWVQCRLDRCFGNKEWFAQFPASNQRFLDKRGSDHRPVLISLQDSQEAYRGQFRFDKRFLYQPRVKEAISVSWKRRTSGNLFSVSDRLRDCRKTLSVWKRNNNMNAKDRLQQLEKNLEEEQSISYPSTARLRYLKKELVVTYKEDEIFWRQRSRQKWLRSGDKNTKFFHDSVKCARNNKRLERLIDVQGVEQKSEAAKGEVAVSYFTNLFQSSNPTRFEDWFEDLNPRILPSMNEELIKEDSDLEIKDAVFSIKPSNAPGPDGMTGLFFQHFWHIIGKEVSTEVRSFFVSGVFPKEWNFTHLCLIPKVTDAKVMTDLRPISLCSVLYKVVSKILVKRLQPFLNHIVSVNQSAFVSDRLISDNIIIAHEVIHSLHTHSSISEEFLALKSDMSKAYDRVEWSYLRALLTALGFHSEWVKWVMFCVTSVSFSVLINDRPHGIITPHRGLRQGDPLSPFLFVLCTEGLSHLLNQAERRGLLKGISFKENGPSVHHLLFADDSLFLCGANDLECDTLRGILNVYGAATGQMINPNKSSITFGSKIGIEQRKKIQDKFQIFNEGGAGSYLGLPECFSGSKVKLLDYLRERVQTRVSGWFSRTLSQGGKETLLKSVLSAMPVYAMSCFRLPKTICKNLRSAMANFWWSAVEHKRKIHWISWEKLCLPKHLGGLGFRDIADFNQALLAKQA</sequence>
<name>A0A1J3FBI3_NOCCA</name>